<dbReference type="InterPro" id="IPR015797">
    <property type="entry name" value="NUDIX_hydrolase-like_dom_sf"/>
</dbReference>
<comment type="cofactor">
    <cofactor evidence="1">
        <name>Mn(2+)</name>
        <dbReference type="ChEBI" id="CHEBI:29035"/>
    </cofactor>
</comment>
<accession>A0ABQ6VHK9</accession>
<dbReference type="Pfam" id="PF00293">
    <property type="entry name" value="NUDIX"/>
    <property type="match status" value="1"/>
</dbReference>
<dbReference type="PANTHER" id="PTHR12992:SF11">
    <property type="entry name" value="MITOCHONDRIAL COENZYME A DIPHOSPHATASE NUDT8"/>
    <property type="match status" value="1"/>
</dbReference>
<evidence type="ECO:0000259" key="7">
    <source>
        <dbReference type="PROSITE" id="PS51462"/>
    </source>
</evidence>
<dbReference type="InterPro" id="IPR045121">
    <property type="entry name" value="CoAse"/>
</dbReference>
<dbReference type="InterPro" id="IPR000086">
    <property type="entry name" value="NUDIX_hydrolase_dom"/>
</dbReference>
<evidence type="ECO:0000256" key="6">
    <source>
        <dbReference type="ARBA" id="ARBA00023211"/>
    </source>
</evidence>
<dbReference type="CDD" id="cd03426">
    <property type="entry name" value="NUDIX_CoAse_Nudt7"/>
    <property type="match status" value="1"/>
</dbReference>
<evidence type="ECO:0000256" key="1">
    <source>
        <dbReference type="ARBA" id="ARBA00001936"/>
    </source>
</evidence>
<keyword evidence="9" id="KW-1185">Reference proteome</keyword>
<protein>
    <submittedName>
        <fullName evidence="8">CoA pyrophosphatase</fullName>
    </submittedName>
</protein>
<dbReference type="SUPFAM" id="SSF55811">
    <property type="entry name" value="Nudix"/>
    <property type="match status" value="1"/>
</dbReference>
<dbReference type="PANTHER" id="PTHR12992">
    <property type="entry name" value="NUDIX HYDROLASE"/>
    <property type="match status" value="1"/>
</dbReference>
<gene>
    <name evidence="8" type="ORF">F8377_00100</name>
</gene>
<dbReference type="Gene3D" id="3.90.79.10">
    <property type="entry name" value="Nucleoside Triphosphate Pyrophosphohydrolase"/>
    <property type="match status" value="1"/>
</dbReference>
<dbReference type="RefSeq" id="WP_151843563.1">
    <property type="nucleotide sequence ID" value="NZ_WBZJ01000001.1"/>
</dbReference>
<keyword evidence="5" id="KW-0460">Magnesium</keyword>
<keyword evidence="3" id="KW-0479">Metal-binding</keyword>
<dbReference type="EMBL" id="WBZJ01000001">
    <property type="protein sequence ID" value="KAB3522636.1"/>
    <property type="molecule type" value="Genomic_DNA"/>
</dbReference>
<organism evidence="8 9">
    <name type="scientific">Corynebacterium zhongnanshanii</name>
    <dbReference type="NCBI Taxonomy" id="2768834"/>
    <lineage>
        <taxon>Bacteria</taxon>
        <taxon>Bacillati</taxon>
        <taxon>Actinomycetota</taxon>
        <taxon>Actinomycetes</taxon>
        <taxon>Mycobacteriales</taxon>
        <taxon>Corynebacteriaceae</taxon>
        <taxon>Corynebacterium</taxon>
    </lineage>
</organism>
<proteinExistence type="predicted"/>
<reference evidence="8 9" key="1">
    <citation type="submission" date="2019-10" db="EMBL/GenBank/DDBJ databases">
        <title>Corynebacterium sp novel species isolated from the respiratory tract of Marmot.</title>
        <authorList>
            <person name="Zhang G."/>
        </authorList>
    </citation>
    <scope>NUCLEOTIDE SEQUENCE [LARGE SCALE GENOMIC DNA]</scope>
    <source>
        <strain evidence="8 9">336</strain>
    </source>
</reference>
<evidence type="ECO:0000313" key="9">
    <source>
        <dbReference type="Proteomes" id="UP000436181"/>
    </source>
</evidence>
<dbReference type="PROSITE" id="PS51462">
    <property type="entry name" value="NUDIX"/>
    <property type="match status" value="1"/>
</dbReference>
<dbReference type="Proteomes" id="UP000436181">
    <property type="component" value="Unassembled WGS sequence"/>
</dbReference>
<keyword evidence="6" id="KW-0464">Manganese</keyword>
<evidence type="ECO:0000256" key="5">
    <source>
        <dbReference type="ARBA" id="ARBA00022842"/>
    </source>
</evidence>
<evidence type="ECO:0000256" key="4">
    <source>
        <dbReference type="ARBA" id="ARBA00022801"/>
    </source>
</evidence>
<keyword evidence="4" id="KW-0378">Hydrolase</keyword>
<feature type="domain" description="Nudix hydrolase" evidence="7">
    <location>
        <begin position="62"/>
        <end position="219"/>
    </location>
</feature>
<evidence type="ECO:0000256" key="2">
    <source>
        <dbReference type="ARBA" id="ARBA00001946"/>
    </source>
</evidence>
<comment type="cofactor">
    <cofactor evidence="2">
        <name>Mg(2+)</name>
        <dbReference type="ChEBI" id="CHEBI:18420"/>
    </cofactor>
</comment>
<comment type="caution">
    <text evidence="8">The sequence shown here is derived from an EMBL/GenBank/DDBJ whole genome shotgun (WGS) entry which is preliminary data.</text>
</comment>
<evidence type="ECO:0000256" key="3">
    <source>
        <dbReference type="ARBA" id="ARBA00022723"/>
    </source>
</evidence>
<name>A0ABQ6VHK9_9CORY</name>
<evidence type="ECO:0000313" key="8">
    <source>
        <dbReference type="EMBL" id="KAB3522636.1"/>
    </source>
</evidence>
<sequence length="261" mass="29241">MDYPFEQWYAAIDHQPDLPGGLDAMPTWIQDVARVCRETDIHQHFSDNSRKVPETGPNGTPPRYSAVLILLGERESDGAPEILLTHRTPTMRTHSGQMAFPGGGWESQDPDPIHTAVREAQEETDLDPESITPIAVLQPLYIDRTNFAVVPVLAYWHAPHPVHPATAENDWVETVAIADLVNPENRFQVEYLGWHGPAFYVHDMILWGFTGGVVDALLERAGWAQPWDTQRKVDLFSALAESSNGEALADMRKGFRGELDR</sequence>